<feature type="region of interest" description="Disordered" evidence="1">
    <location>
        <begin position="181"/>
        <end position="217"/>
    </location>
</feature>
<evidence type="ECO:0000256" key="1">
    <source>
        <dbReference type="SAM" id="MobiDB-lite"/>
    </source>
</evidence>
<proteinExistence type="predicted"/>
<reference evidence="4" key="2">
    <citation type="submission" date="2023-07" db="EMBL/GenBank/DDBJ databases">
        <authorList>
            <consortium name="Lawrence Berkeley National Laboratory"/>
            <person name="Haridas S."/>
            <person name="Hensen N."/>
            <person name="Bonometti L."/>
            <person name="Westerberg I."/>
            <person name="Brannstrom I.O."/>
            <person name="Guillou S."/>
            <person name="Cros-Aarteil S."/>
            <person name="Calhoun S."/>
            <person name="Kuo A."/>
            <person name="Mondo S."/>
            <person name="Pangilinan J."/>
            <person name="Riley R."/>
            <person name="LaButti K."/>
            <person name="Andreopoulos B."/>
            <person name="Lipzen A."/>
            <person name="Chen C."/>
            <person name="Yanf M."/>
            <person name="Daum C."/>
            <person name="Ng V."/>
            <person name="Clum A."/>
            <person name="Steindorff A."/>
            <person name="Ohm R."/>
            <person name="Martin F."/>
            <person name="Silar P."/>
            <person name="Natvig D."/>
            <person name="Lalanne C."/>
            <person name="Gautier V."/>
            <person name="Ament-velasquez S.L."/>
            <person name="Kruys A."/>
            <person name="Hutchinson M.I."/>
            <person name="Powell A.J."/>
            <person name="Barry K."/>
            <person name="Miller A.N."/>
            <person name="Grigoriev I.V."/>
            <person name="Debuchy R."/>
            <person name="Gladieux P."/>
            <person name="Thoren M.H."/>
            <person name="Johannesson H."/>
        </authorList>
    </citation>
    <scope>NUCLEOTIDE SEQUENCE</scope>
    <source>
        <strain evidence="4">FGSC 1904</strain>
    </source>
</reference>
<sequence>MPSSSLGRALALAALCCLTAIRGVNSETCYGYDGQAFVGNTKCPGSDACCGTKHVCVSNRLCHDPGDKPDVYIRGPCASKPYDSEKCAQICLYEKDDSNKGGFLPRVTVCNDGSLCCENDPDCCEKGAGVFLDENGVIVSNAMVNFWTSYPPVSPGGTERYTVYPSTSRTTMGTSISAATTTATSMTSSMPPPLATETRQTEAPSDTLPVPSPPSSGSANSIGFKVGLALGIPLVALISGIAVYLLMRRHKRRGDQTRAINNNDGIAETFTCQYVEGYNKESTPIVQTTPAEMYTYPLQEGHAELEAPNREQELMGSTGRSGGRRFSFESSVRRG</sequence>
<keyword evidence="2" id="KW-0472">Membrane</keyword>
<evidence type="ECO:0000256" key="3">
    <source>
        <dbReference type="SAM" id="SignalP"/>
    </source>
</evidence>
<comment type="caution">
    <text evidence="4">The sequence shown here is derived from an EMBL/GenBank/DDBJ whole genome shotgun (WGS) entry which is preliminary data.</text>
</comment>
<keyword evidence="2" id="KW-0812">Transmembrane</keyword>
<dbReference type="AlphaFoldDB" id="A0AAE0PAA2"/>
<keyword evidence="3" id="KW-0732">Signal</keyword>
<evidence type="ECO:0000313" key="4">
    <source>
        <dbReference type="EMBL" id="KAK3396223.1"/>
    </source>
</evidence>
<evidence type="ECO:0000256" key="2">
    <source>
        <dbReference type="SAM" id="Phobius"/>
    </source>
</evidence>
<evidence type="ECO:0000313" key="5">
    <source>
        <dbReference type="Proteomes" id="UP001281003"/>
    </source>
</evidence>
<keyword evidence="2" id="KW-1133">Transmembrane helix</keyword>
<reference evidence="4" key="1">
    <citation type="journal article" date="2023" name="Mol. Phylogenet. Evol.">
        <title>Genome-scale phylogeny and comparative genomics of the fungal order Sordariales.</title>
        <authorList>
            <person name="Hensen N."/>
            <person name="Bonometti L."/>
            <person name="Westerberg I."/>
            <person name="Brannstrom I.O."/>
            <person name="Guillou S."/>
            <person name="Cros-Aarteil S."/>
            <person name="Calhoun S."/>
            <person name="Haridas S."/>
            <person name="Kuo A."/>
            <person name="Mondo S."/>
            <person name="Pangilinan J."/>
            <person name="Riley R."/>
            <person name="LaButti K."/>
            <person name="Andreopoulos B."/>
            <person name="Lipzen A."/>
            <person name="Chen C."/>
            <person name="Yan M."/>
            <person name="Daum C."/>
            <person name="Ng V."/>
            <person name="Clum A."/>
            <person name="Steindorff A."/>
            <person name="Ohm R.A."/>
            <person name="Martin F."/>
            <person name="Silar P."/>
            <person name="Natvig D.O."/>
            <person name="Lalanne C."/>
            <person name="Gautier V."/>
            <person name="Ament-Velasquez S.L."/>
            <person name="Kruys A."/>
            <person name="Hutchinson M.I."/>
            <person name="Powell A.J."/>
            <person name="Barry K."/>
            <person name="Miller A.N."/>
            <person name="Grigoriev I.V."/>
            <person name="Debuchy R."/>
            <person name="Gladieux P."/>
            <person name="Hiltunen Thoren M."/>
            <person name="Johannesson H."/>
        </authorList>
    </citation>
    <scope>NUCLEOTIDE SEQUENCE</scope>
    <source>
        <strain evidence="4">FGSC 1904</strain>
    </source>
</reference>
<accession>A0AAE0PAA2</accession>
<feature type="signal peptide" evidence="3">
    <location>
        <begin position="1"/>
        <end position="26"/>
    </location>
</feature>
<feature type="chain" id="PRO_5042195026" description="Mid2 domain-containing protein" evidence="3">
    <location>
        <begin position="27"/>
        <end position="335"/>
    </location>
</feature>
<organism evidence="4 5">
    <name type="scientific">Sordaria brevicollis</name>
    <dbReference type="NCBI Taxonomy" id="83679"/>
    <lineage>
        <taxon>Eukaryota</taxon>
        <taxon>Fungi</taxon>
        <taxon>Dikarya</taxon>
        <taxon>Ascomycota</taxon>
        <taxon>Pezizomycotina</taxon>
        <taxon>Sordariomycetes</taxon>
        <taxon>Sordariomycetidae</taxon>
        <taxon>Sordariales</taxon>
        <taxon>Sordariaceae</taxon>
        <taxon>Sordaria</taxon>
    </lineage>
</organism>
<dbReference type="EMBL" id="JAUTDP010000009">
    <property type="protein sequence ID" value="KAK3396223.1"/>
    <property type="molecule type" value="Genomic_DNA"/>
</dbReference>
<evidence type="ECO:0008006" key="6">
    <source>
        <dbReference type="Google" id="ProtNLM"/>
    </source>
</evidence>
<feature type="region of interest" description="Disordered" evidence="1">
    <location>
        <begin position="307"/>
        <end position="335"/>
    </location>
</feature>
<keyword evidence="5" id="KW-1185">Reference proteome</keyword>
<protein>
    <recommendedName>
        <fullName evidence="6">Mid2 domain-containing protein</fullName>
    </recommendedName>
</protein>
<feature type="compositionally biased region" description="Low complexity" evidence="1">
    <location>
        <begin position="324"/>
        <end position="335"/>
    </location>
</feature>
<dbReference type="Proteomes" id="UP001281003">
    <property type="component" value="Unassembled WGS sequence"/>
</dbReference>
<gene>
    <name evidence="4" type="ORF">B0T20DRAFT_358230</name>
</gene>
<name>A0AAE0PAA2_SORBR</name>
<feature type="transmembrane region" description="Helical" evidence="2">
    <location>
        <begin position="222"/>
        <end position="246"/>
    </location>
</feature>